<dbReference type="InterPro" id="IPR018097">
    <property type="entry name" value="EGF_Ca-bd_CS"/>
</dbReference>
<dbReference type="FunFam" id="2.60.120.290:FF:000013">
    <property type="entry name" value="Membrane frizzled-related protein"/>
    <property type="match status" value="3"/>
</dbReference>
<dbReference type="InterPro" id="IPR035914">
    <property type="entry name" value="Sperma_CUB_dom_sf"/>
</dbReference>
<evidence type="ECO:0000256" key="16">
    <source>
        <dbReference type="PROSITE-ProRule" id="PRU01211"/>
    </source>
</evidence>
<feature type="compositionally biased region" description="Polar residues" evidence="18">
    <location>
        <begin position="1275"/>
        <end position="1299"/>
    </location>
</feature>
<feature type="compositionally biased region" description="Basic and acidic residues" evidence="18">
    <location>
        <begin position="1300"/>
        <end position="1311"/>
    </location>
</feature>
<dbReference type="InterPro" id="IPR000742">
    <property type="entry name" value="EGF"/>
</dbReference>
<dbReference type="FunFam" id="2.60.120.290:FF:000005">
    <property type="entry name" value="Procollagen C-endopeptidase enhancer 1"/>
    <property type="match status" value="1"/>
</dbReference>
<dbReference type="SUPFAM" id="SSF57196">
    <property type="entry name" value="EGF/Laminin"/>
    <property type="match status" value="2"/>
</dbReference>
<dbReference type="PROSITE" id="PS01187">
    <property type="entry name" value="EGF_CA"/>
    <property type="match status" value="2"/>
</dbReference>
<dbReference type="MEROPS" id="M12.A24"/>
<feature type="domain" description="CUB" evidence="19">
    <location>
        <begin position="514"/>
        <end position="660"/>
    </location>
</feature>
<dbReference type="InterPro" id="IPR000859">
    <property type="entry name" value="CUB_dom"/>
</dbReference>
<keyword evidence="24" id="KW-1185">Reference proteome</keyword>
<keyword evidence="5 16" id="KW-0479">Metal-binding</keyword>
<comment type="similarity">
    <text evidence="2">Belongs to the TALE/IRO homeobox family.</text>
</comment>
<dbReference type="SMART" id="SM00235">
    <property type="entry name" value="ZnMc"/>
    <property type="match status" value="1"/>
</dbReference>
<evidence type="ECO:0000256" key="12">
    <source>
        <dbReference type="ARBA" id="ARBA00023157"/>
    </source>
</evidence>
<feature type="compositionally biased region" description="Basic and acidic residues" evidence="18">
    <location>
        <begin position="1476"/>
        <end position="1497"/>
    </location>
</feature>
<evidence type="ECO:0000256" key="6">
    <source>
        <dbReference type="ARBA" id="ARBA00022737"/>
    </source>
</evidence>
<dbReference type="InterPro" id="IPR006026">
    <property type="entry name" value="Peptidase_Metallo"/>
</dbReference>
<dbReference type="InterPro" id="IPR017970">
    <property type="entry name" value="Homeobox_CS"/>
</dbReference>
<dbReference type="GO" id="GO:0008270">
    <property type="term" value="F:zinc ion binding"/>
    <property type="evidence" value="ECO:0007669"/>
    <property type="project" value="UniProtKB-UniRule"/>
</dbReference>
<dbReference type="FunFam" id="2.10.25.10:FF:000240">
    <property type="entry name" value="Vitamin K-dependent protein S"/>
    <property type="match status" value="1"/>
</dbReference>
<evidence type="ECO:0000313" key="24">
    <source>
        <dbReference type="Proteomes" id="UP000008909"/>
    </source>
</evidence>
<evidence type="ECO:0000256" key="5">
    <source>
        <dbReference type="ARBA" id="ARBA00022723"/>
    </source>
</evidence>
<dbReference type="PROSITE" id="PS51864">
    <property type="entry name" value="ASTACIN"/>
    <property type="match status" value="1"/>
</dbReference>
<dbReference type="Pfam" id="PF05920">
    <property type="entry name" value="Homeobox_KN"/>
    <property type="match status" value="1"/>
</dbReference>
<evidence type="ECO:0000256" key="18">
    <source>
        <dbReference type="SAM" id="MobiDB-lite"/>
    </source>
</evidence>
<dbReference type="Gene3D" id="2.10.25.10">
    <property type="entry name" value="Laminin"/>
    <property type="match status" value="2"/>
</dbReference>
<reference evidence="23" key="1">
    <citation type="journal article" date="2011" name="Genome Biol.">
        <title>The draft genome of the carcinogenic human liver fluke Clonorchis sinensis.</title>
        <authorList>
            <person name="Wang X."/>
            <person name="Chen W."/>
            <person name="Huang Y."/>
            <person name="Sun J."/>
            <person name="Men J."/>
            <person name="Liu H."/>
            <person name="Luo F."/>
            <person name="Guo L."/>
            <person name="Lv X."/>
            <person name="Deng C."/>
            <person name="Zhou C."/>
            <person name="Fan Y."/>
            <person name="Li X."/>
            <person name="Huang L."/>
            <person name="Hu Y."/>
            <person name="Liang C."/>
            <person name="Hu X."/>
            <person name="Xu J."/>
            <person name="Yu X."/>
        </authorList>
    </citation>
    <scope>NUCLEOTIDE SEQUENCE [LARGE SCALE GENOMIC DNA]</scope>
    <source>
        <strain evidence="23">Henan</strain>
    </source>
</reference>
<feature type="domain" description="CUB" evidence="19">
    <location>
        <begin position="816"/>
        <end position="929"/>
    </location>
</feature>
<dbReference type="SUPFAM" id="SSF46689">
    <property type="entry name" value="Homeodomain-like"/>
    <property type="match status" value="1"/>
</dbReference>
<evidence type="ECO:0000259" key="20">
    <source>
        <dbReference type="PROSITE" id="PS50026"/>
    </source>
</evidence>
<feature type="region of interest" description="Disordered" evidence="18">
    <location>
        <begin position="1432"/>
        <end position="1532"/>
    </location>
</feature>
<feature type="domain" description="CUB" evidence="19">
    <location>
        <begin position="975"/>
        <end position="1087"/>
    </location>
</feature>
<evidence type="ECO:0000259" key="21">
    <source>
        <dbReference type="PROSITE" id="PS50071"/>
    </source>
</evidence>
<dbReference type="GO" id="GO:0004222">
    <property type="term" value="F:metalloendopeptidase activity"/>
    <property type="evidence" value="ECO:0007669"/>
    <property type="project" value="UniProtKB-UniRule"/>
</dbReference>
<accession>G7Y8G0</accession>
<evidence type="ECO:0000256" key="17">
    <source>
        <dbReference type="RuleBase" id="RU361183"/>
    </source>
</evidence>
<dbReference type="InterPro" id="IPR008422">
    <property type="entry name" value="KN_HD"/>
</dbReference>
<gene>
    <name evidence="23" type="ORF">CLF_102753</name>
</gene>
<reference key="2">
    <citation type="submission" date="2011-10" db="EMBL/GenBank/DDBJ databases">
        <title>The genome and transcriptome sequence of Clonorchis sinensis provide insights into the carcinogenic liver fluke.</title>
        <authorList>
            <person name="Wang X."/>
            <person name="Huang Y."/>
            <person name="Chen W."/>
            <person name="Liu H."/>
            <person name="Guo L."/>
            <person name="Chen Y."/>
            <person name="Luo F."/>
            <person name="Zhou W."/>
            <person name="Sun J."/>
            <person name="Mao Q."/>
            <person name="Liang P."/>
            <person name="Zhou C."/>
            <person name="Tian Y."/>
            <person name="Men J."/>
            <person name="Lv X."/>
            <person name="Huang L."/>
            <person name="Zhou J."/>
            <person name="Hu Y."/>
            <person name="Li R."/>
            <person name="Zhang F."/>
            <person name="Lei H."/>
            <person name="Li X."/>
            <person name="Hu X."/>
            <person name="Liang C."/>
            <person name="Xu J."/>
            <person name="Wu Z."/>
            <person name="Yu X."/>
        </authorList>
    </citation>
    <scope>NUCLEOTIDE SEQUENCE</scope>
    <source>
        <strain>Henan</strain>
    </source>
</reference>
<feature type="region of interest" description="Disordered" evidence="18">
    <location>
        <begin position="178"/>
        <end position="204"/>
    </location>
</feature>
<feature type="domain" description="CUB" evidence="19">
    <location>
        <begin position="661"/>
        <end position="773"/>
    </location>
</feature>
<dbReference type="PROSITE" id="PS00010">
    <property type="entry name" value="ASX_HYDROXYL"/>
    <property type="match status" value="2"/>
</dbReference>
<evidence type="ECO:0000256" key="7">
    <source>
        <dbReference type="ARBA" id="ARBA00022801"/>
    </source>
</evidence>
<evidence type="ECO:0000256" key="14">
    <source>
        <dbReference type="PROSITE-ProRule" id="PRU00076"/>
    </source>
</evidence>
<feature type="binding site" evidence="16">
    <location>
        <position position="301"/>
    </location>
    <ligand>
        <name>Zn(2+)</name>
        <dbReference type="ChEBI" id="CHEBI:29105"/>
        <note>catalytic</note>
    </ligand>
</feature>
<dbReference type="InterPro" id="IPR001881">
    <property type="entry name" value="EGF-like_Ca-bd_dom"/>
</dbReference>
<dbReference type="SMART" id="SM00179">
    <property type="entry name" value="EGF_CA"/>
    <property type="match status" value="2"/>
</dbReference>
<keyword evidence="12 16" id="KW-1015">Disulfide bond</keyword>
<dbReference type="PROSITE" id="PS01180">
    <property type="entry name" value="CUB"/>
    <property type="match status" value="5"/>
</dbReference>
<evidence type="ECO:0000259" key="22">
    <source>
        <dbReference type="PROSITE" id="PS51864"/>
    </source>
</evidence>
<dbReference type="Gene3D" id="3.40.390.10">
    <property type="entry name" value="Collagenase (Catalytic Domain)"/>
    <property type="match status" value="1"/>
</dbReference>
<evidence type="ECO:0000256" key="8">
    <source>
        <dbReference type="ARBA" id="ARBA00022833"/>
    </source>
</evidence>
<dbReference type="InterPro" id="IPR000152">
    <property type="entry name" value="EGF-type_Asp/Asn_hydroxyl_site"/>
</dbReference>
<keyword evidence="13 15" id="KW-0539">Nucleus</keyword>
<feature type="compositionally biased region" description="Polar residues" evidence="18">
    <location>
        <begin position="178"/>
        <end position="187"/>
    </location>
</feature>
<dbReference type="EMBL" id="DF142943">
    <property type="protein sequence ID" value="GAA49245.1"/>
    <property type="molecule type" value="Genomic_DNA"/>
</dbReference>
<dbReference type="Gene3D" id="1.10.10.60">
    <property type="entry name" value="Homeodomain-like"/>
    <property type="match status" value="1"/>
</dbReference>
<dbReference type="Gene3D" id="2.60.120.290">
    <property type="entry name" value="Spermadhesin, CUB domain"/>
    <property type="match status" value="5"/>
</dbReference>
<dbReference type="PROSITE" id="PS50071">
    <property type="entry name" value="HOMEOBOX_2"/>
    <property type="match status" value="1"/>
</dbReference>
<dbReference type="EC" id="3.4.24.-" evidence="17"/>
<keyword evidence="7 16" id="KW-0378">Hydrolase</keyword>
<dbReference type="GO" id="GO:0000981">
    <property type="term" value="F:DNA-binding transcription factor activity, RNA polymerase II-specific"/>
    <property type="evidence" value="ECO:0007669"/>
    <property type="project" value="InterPro"/>
</dbReference>
<feature type="domain" description="EGF-like" evidence="20">
    <location>
        <begin position="929"/>
        <end position="968"/>
    </location>
</feature>
<feature type="binding site" evidence="16">
    <location>
        <position position="311"/>
    </location>
    <ligand>
        <name>Zn(2+)</name>
        <dbReference type="ChEBI" id="CHEBI:29105"/>
        <note>catalytic</note>
    </ligand>
</feature>
<dbReference type="Pfam" id="PF14670">
    <property type="entry name" value="FXa_inhibition"/>
    <property type="match status" value="2"/>
</dbReference>
<evidence type="ECO:0000256" key="15">
    <source>
        <dbReference type="PROSITE-ProRule" id="PRU00108"/>
    </source>
</evidence>
<feature type="region of interest" description="Disordered" evidence="18">
    <location>
        <begin position="1334"/>
        <end position="1380"/>
    </location>
</feature>
<dbReference type="InterPro" id="IPR024079">
    <property type="entry name" value="MetalloPept_cat_dom_sf"/>
</dbReference>
<sequence>AYFGDIALDEAESREMRLKHMVLSDQPTQIWDISDSEDHSRSKAYDDLQIPPLRIKDMDEFSPGSRLSSCIRSQPEPGAFSGGADIRLSYQAEARHLRKELHKLRNNWMRRNGIIDSELRNPRAVNTHLFLHNAAAPRKINSRQLRRYQRIQSRLRVIQENLHLIEKTQRLKLSNLGTLQPTDNAKPTNPIPPEGSTQKRGRRTKRAATAYASRTWPNGVIPYIIQANFTSETKATIMKAMRHWENYTCLSFVEREPHHKSYIIFTEKACGCCSYVGRRSEDEPQAISIGKNCDKKGIVIHELGHVIGFWHEHTRPDRDNHVDILLENVVEGQDFNFKKMDPGEVNSLGEPYDYSSIMHYAKGTFAKANKDETIRPKACCPRPPIGQRIQLSPGDVRQTNKLYSCPACGRTLLEPSGSFSSPQMAWKIAGGLGSVNLSYLSNSVGTEESYHSGNALSVAHLLPDDNNHILGPYQPIPSGQIDGMVDHGLSGMVNDNSMRHPQHDYILRDPYQLGGSKYPRTNDAVGTKASDLSSSALGFTSAGPILCQWRINAASGERIRLNFTHMDISGPITHSSHKISDFHDFQSAYELRHKTSNQVSCINDYLEIRDGYYSGSRLLGRYCGHQIPSPVFSTGSRLWLEYRRSAGSMSTGFIADYEAICGGELQMEEGTLTSPNYPEFYRSSKECIWQIVVPAGYSVALSFHSFQLEKHDTCVYDYLEIRDGPSESSPLLKKLCGSQLPNPIKSTNNVMFVKFVSDSSVEKQGFTATFQKEFDECKTMKHGCSHTCVNTLGGYRCQCEIGYELHPDGRRCEDACGGVINEANGTIQTPSFPDLYPPNKNCIWKILAPPKSTIFLNFTSFNLEGRNQACKYDFINVYSGPSDNQQKIGNFCGDQIPDPITSHTNELSIEFYSDTSVQRTGFRAVFFTDRDECADNNGGCQHICRNTIGSYHCACRPGYQLHGKYQCKENVKTGCQQEITSPDGEIITPNWPSEYPVKQQCQWKITVTPGHRVKIIFADFELESHQQCTYDRVVAYDGLSKTDNVLGQYCGSRKPGPIISSQNKLLLTFTSDSSVQRKGFRAQHTTVCGGHLVAEDNAQNLYSHAKFGDLDYEPNQQCYWSISSKLENQTVMLRFLYFEVEEENLCTYDYLRIFDGLDPKGKLLGGYCGRNLPNTFVAQSGHLYLQFVSDDTIGDKGFQAQYQMVPYGFSPPDPANKFVSNTPMISSKSSVYYGKNEMLQQYPPVYGNQYLFPPAWGTGRIRYFSEEIKPKLSQNLRQHTQPQPWHSNSVTSTASQTYRQHNDKGQDRGYSEVRTSPQNHGLWRFSYAYSEPRIPTSPSEIRSQVPNVNGQTIPDQTARSRMTSNSPQRRIGEKDSGSDRISYLAGSRWHVSSVQPTSRPEFTIMNKVVRPGKSKISSPKFSIAFAAENLAQSQPSTPSSSHTSPRSSVSREPVFERSPLRPMYEKSPKFFSPRTPDSDRRSLALNRDLAEKNDRPSSDGGRGTHPSRSLGIGNDTSCTTHPQPTQSALQTSHFSTNAISEAVPGCSPPRLTPQLHPTVFAPPLNGVPLSLGMDARSTLAALSAAYTSLLRVNFCVGLLCHDFDHVRIPFTFTQENLDSWQQFQQAAYANNLDPHLLALCGGTGCTFELSGNSRRKNATRETTSMLKAWLNEHRKNPYPTKGEKIMLAIVTKMSLTQVSTWFANARRRLKKESKMTWGVRTTAPDSDPDEDSNMDDDDPVDTGELEQLSSITNRTFVRNTHAGEKRTMTESGLKAPAFAKHKPFSNNVNVTSEEHHGVNLSSCFSGQLNEEPPFKRHLKETKLESRSDSECRFKNLNNGPAQQHKIWSLVDLAHDRRAYVSEGKSTNVTSPIDNTLHPWLNHPITPERWLAALGCDRSSEAIQWISTGSHGNGSYPTSEKTKMDGHHISMTRLGRKQGPDESPDIKDSVPKLSPDPLSQTTIRDNPFLSPSALAAFYLYMQQNHSLLHPHTGSDSIHHYPNLRQKTELSSDPGGPFRTESEVATEKYRSPDQTSIRTATREMSNNDIFHPSTSGKATVYEDRQVNYDDLIIQPPSTVTDSDLNIVIPSLLKNFGSFLIGEQTNL</sequence>
<feature type="domain" description="EGF-like" evidence="20">
    <location>
        <begin position="773"/>
        <end position="813"/>
    </location>
</feature>
<dbReference type="PRINTS" id="PR00480">
    <property type="entry name" value="ASTACIN"/>
</dbReference>
<feature type="compositionally biased region" description="Acidic residues" evidence="18">
    <location>
        <begin position="1726"/>
        <end position="1744"/>
    </location>
</feature>
<feature type="domain" description="CUB" evidence="19">
    <location>
        <begin position="1088"/>
        <end position="1205"/>
    </location>
</feature>
<feature type="non-terminal residue" evidence="23">
    <location>
        <position position="2104"/>
    </location>
</feature>
<feature type="domain" description="Peptidase M12A" evidence="22">
    <location>
        <begin position="207"/>
        <end position="406"/>
    </location>
</feature>
<feature type="region of interest" description="Disordered" evidence="18">
    <location>
        <begin position="1933"/>
        <end position="1964"/>
    </location>
</feature>
<comment type="cofactor">
    <cofactor evidence="16 17">
        <name>Zn(2+)</name>
        <dbReference type="ChEBI" id="CHEBI:29105"/>
    </cofactor>
    <text evidence="16 17">Binds 1 zinc ion per subunit.</text>
</comment>
<keyword evidence="10 15" id="KW-0238">DNA-binding</keyword>
<evidence type="ECO:0000256" key="13">
    <source>
        <dbReference type="ARBA" id="ARBA00023242"/>
    </source>
</evidence>
<proteinExistence type="inferred from homology"/>
<keyword evidence="4 16" id="KW-0645">Protease</keyword>
<dbReference type="InterPro" id="IPR001506">
    <property type="entry name" value="Peptidase_M12A"/>
</dbReference>
<evidence type="ECO:0000256" key="4">
    <source>
        <dbReference type="ARBA" id="ARBA00022670"/>
    </source>
</evidence>
<dbReference type="SMART" id="SM00181">
    <property type="entry name" value="EGF"/>
    <property type="match status" value="2"/>
</dbReference>
<dbReference type="CDD" id="cd00041">
    <property type="entry name" value="CUB"/>
    <property type="match status" value="5"/>
</dbReference>
<evidence type="ECO:0000256" key="2">
    <source>
        <dbReference type="ARBA" id="ARBA00008446"/>
    </source>
</evidence>
<keyword evidence="3 14" id="KW-0245">EGF-like domain</keyword>
<keyword evidence="11 15" id="KW-0371">Homeobox</keyword>
<feature type="non-terminal residue" evidence="23">
    <location>
        <position position="1"/>
    </location>
</feature>
<evidence type="ECO:0000259" key="19">
    <source>
        <dbReference type="PROSITE" id="PS01180"/>
    </source>
</evidence>
<dbReference type="Pfam" id="PF00431">
    <property type="entry name" value="CUB"/>
    <property type="match status" value="5"/>
</dbReference>
<feature type="compositionally biased region" description="Basic and acidic residues" evidence="18">
    <location>
        <begin position="1453"/>
        <end position="1468"/>
    </location>
</feature>
<feature type="compositionally biased region" description="Basic and acidic residues" evidence="18">
    <location>
        <begin position="1937"/>
        <end position="1949"/>
    </location>
</feature>
<dbReference type="SMART" id="SM00042">
    <property type="entry name" value="CUB"/>
    <property type="match status" value="5"/>
</dbReference>
<dbReference type="InterPro" id="IPR009057">
    <property type="entry name" value="Homeodomain-like_sf"/>
</dbReference>
<dbReference type="FunFam" id="1.10.10.60:FF:000003">
    <property type="entry name" value="Iroquois-class homeobox protein IRX"/>
    <property type="match status" value="1"/>
</dbReference>
<dbReference type="CDD" id="cd00054">
    <property type="entry name" value="EGF_CA"/>
    <property type="match status" value="2"/>
</dbReference>
<dbReference type="Pfam" id="PF01400">
    <property type="entry name" value="Astacin"/>
    <property type="match status" value="1"/>
</dbReference>
<evidence type="ECO:0000256" key="9">
    <source>
        <dbReference type="ARBA" id="ARBA00023049"/>
    </source>
</evidence>
<keyword evidence="6" id="KW-0677">Repeat</keyword>
<feature type="compositionally biased region" description="Low complexity" evidence="18">
    <location>
        <begin position="1432"/>
        <end position="1451"/>
    </location>
</feature>
<evidence type="ECO:0000256" key="3">
    <source>
        <dbReference type="ARBA" id="ARBA00022536"/>
    </source>
</evidence>
<keyword evidence="8 16" id="KW-0862">Zinc</keyword>
<feature type="compositionally biased region" description="Polar residues" evidence="18">
    <location>
        <begin position="1336"/>
        <end position="1368"/>
    </location>
</feature>
<comment type="subcellular location">
    <subcellularLocation>
        <location evidence="1 15">Nucleus</location>
    </subcellularLocation>
</comment>
<feature type="compositionally biased region" description="Polar residues" evidence="18">
    <location>
        <begin position="1514"/>
        <end position="1532"/>
    </location>
</feature>
<dbReference type="FunFam" id="2.10.25.10:FF:000010">
    <property type="entry name" value="Pro-epidermal growth factor"/>
    <property type="match status" value="1"/>
</dbReference>
<evidence type="ECO:0000256" key="10">
    <source>
        <dbReference type="ARBA" id="ARBA00023125"/>
    </source>
</evidence>
<comment type="caution">
    <text evidence="14">Lacks conserved residue(s) required for the propagation of feature annotation.</text>
</comment>
<evidence type="ECO:0000256" key="11">
    <source>
        <dbReference type="ARBA" id="ARBA00023155"/>
    </source>
</evidence>
<feature type="binding site" evidence="16">
    <location>
        <position position="305"/>
    </location>
    <ligand>
        <name>Zn(2+)</name>
        <dbReference type="ChEBI" id="CHEBI:29105"/>
        <note>catalytic</note>
    </ligand>
</feature>
<protein>
    <recommendedName>
        <fullName evidence="17">Metalloendopeptidase</fullName>
        <ecNumber evidence="17">3.4.24.-</ecNumber>
    </recommendedName>
</protein>
<dbReference type="GO" id="GO:0003677">
    <property type="term" value="F:DNA binding"/>
    <property type="evidence" value="ECO:0007669"/>
    <property type="project" value="UniProtKB-UniRule"/>
</dbReference>
<feature type="disulfide bond" evidence="16">
    <location>
        <begin position="272"/>
        <end position="273"/>
    </location>
</feature>
<feature type="region of interest" description="Disordered" evidence="18">
    <location>
        <begin position="1275"/>
        <end position="1316"/>
    </location>
</feature>
<dbReference type="Proteomes" id="UP000008909">
    <property type="component" value="Unassembled WGS sequence"/>
</dbReference>
<dbReference type="CDD" id="cd00086">
    <property type="entry name" value="homeodomain"/>
    <property type="match status" value="1"/>
</dbReference>
<dbReference type="SMART" id="SM00389">
    <property type="entry name" value="HOX"/>
    <property type="match status" value="1"/>
</dbReference>
<dbReference type="GO" id="GO:0005509">
    <property type="term" value="F:calcium ion binding"/>
    <property type="evidence" value="ECO:0007669"/>
    <property type="project" value="InterPro"/>
</dbReference>
<feature type="domain" description="Homeobox" evidence="21">
    <location>
        <begin position="1649"/>
        <end position="1712"/>
    </location>
</feature>
<organism evidence="23 24">
    <name type="scientific">Clonorchis sinensis</name>
    <name type="common">Chinese liver fluke</name>
    <dbReference type="NCBI Taxonomy" id="79923"/>
    <lineage>
        <taxon>Eukaryota</taxon>
        <taxon>Metazoa</taxon>
        <taxon>Spiralia</taxon>
        <taxon>Lophotrochozoa</taxon>
        <taxon>Platyhelminthes</taxon>
        <taxon>Trematoda</taxon>
        <taxon>Digenea</taxon>
        <taxon>Opisthorchiida</taxon>
        <taxon>Opisthorchiata</taxon>
        <taxon>Opisthorchiidae</taxon>
        <taxon>Clonorchis</taxon>
    </lineage>
</organism>
<name>G7Y8G0_CLOSI</name>
<feature type="DNA-binding region" description="Homeobox" evidence="15">
    <location>
        <begin position="1651"/>
        <end position="1713"/>
    </location>
</feature>
<dbReference type="GO" id="GO:0005634">
    <property type="term" value="C:nucleus"/>
    <property type="evidence" value="ECO:0007669"/>
    <property type="project" value="UniProtKB-SubCell"/>
</dbReference>
<evidence type="ECO:0000256" key="1">
    <source>
        <dbReference type="ARBA" id="ARBA00004123"/>
    </source>
</evidence>
<feature type="region of interest" description="Disordered" evidence="18">
    <location>
        <begin position="1715"/>
        <end position="1745"/>
    </location>
</feature>
<dbReference type="PANTHER" id="PTHR24251:SF43">
    <property type="entry name" value="TOLLOID-LIKE PROTEIN 2"/>
    <property type="match status" value="1"/>
</dbReference>
<dbReference type="PROSITE" id="PS50026">
    <property type="entry name" value="EGF_3"/>
    <property type="match status" value="2"/>
</dbReference>
<dbReference type="PROSITE" id="PS01186">
    <property type="entry name" value="EGF_2"/>
    <property type="match status" value="2"/>
</dbReference>
<dbReference type="SUPFAM" id="SSF55486">
    <property type="entry name" value="Metalloproteases ('zincins'), catalytic domain"/>
    <property type="match status" value="1"/>
</dbReference>
<keyword evidence="9 16" id="KW-0482">Metalloprotease</keyword>
<feature type="active site" evidence="16">
    <location>
        <position position="302"/>
    </location>
</feature>
<dbReference type="InterPro" id="IPR001356">
    <property type="entry name" value="HD"/>
</dbReference>
<dbReference type="PANTHER" id="PTHR24251">
    <property type="entry name" value="OVOCHYMASE-RELATED"/>
    <property type="match status" value="1"/>
</dbReference>
<dbReference type="PROSITE" id="PS00027">
    <property type="entry name" value="HOMEOBOX_1"/>
    <property type="match status" value="1"/>
</dbReference>
<dbReference type="SUPFAM" id="SSF49854">
    <property type="entry name" value="Spermadhesin, CUB domain"/>
    <property type="match status" value="5"/>
</dbReference>
<dbReference type="GO" id="GO:0006508">
    <property type="term" value="P:proteolysis"/>
    <property type="evidence" value="ECO:0007669"/>
    <property type="project" value="UniProtKB-KW"/>
</dbReference>
<evidence type="ECO:0000313" key="23">
    <source>
        <dbReference type="EMBL" id="GAA49245.1"/>
    </source>
</evidence>